<evidence type="ECO:0000256" key="1">
    <source>
        <dbReference type="ARBA" id="ARBA00010088"/>
    </source>
</evidence>
<dbReference type="PRINTS" id="PR00412">
    <property type="entry name" value="EPOXHYDRLASE"/>
</dbReference>
<evidence type="ECO:0000313" key="6">
    <source>
        <dbReference type="EMBL" id="BCK59300.1"/>
    </source>
</evidence>
<keyword evidence="2" id="KW-0058">Aromatic hydrocarbons catabolism</keyword>
<dbReference type="Gene3D" id="3.40.50.1820">
    <property type="entry name" value="alpha/beta hydrolase"/>
    <property type="match status" value="1"/>
</dbReference>
<dbReference type="GeneID" id="80351441"/>
<dbReference type="PANTHER" id="PTHR21661:SF35">
    <property type="entry name" value="EPOXIDE HYDROLASE"/>
    <property type="match status" value="1"/>
</dbReference>
<protein>
    <submittedName>
        <fullName evidence="6">Microsomal epoxide hydrolase</fullName>
    </submittedName>
</protein>
<dbReference type="PANTHER" id="PTHR21661">
    <property type="entry name" value="EPOXIDE HYDROLASE 1-RELATED"/>
    <property type="match status" value="1"/>
</dbReference>
<proteinExistence type="inferred from homology"/>
<evidence type="ECO:0000256" key="2">
    <source>
        <dbReference type="ARBA" id="ARBA00022797"/>
    </source>
</evidence>
<evidence type="ECO:0000259" key="5">
    <source>
        <dbReference type="Pfam" id="PF06441"/>
    </source>
</evidence>
<feature type="active site" description="Proton acceptor" evidence="4">
    <location>
        <position position="353"/>
    </location>
</feature>
<gene>
    <name evidence="6" type="ORF">NWFMUON74_70720</name>
</gene>
<dbReference type="InterPro" id="IPR029058">
    <property type="entry name" value="AB_hydrolase_fold"/>
</dbReference>
<dbReference type="InterPro" id="IPR016292">
    <property type="entry name" value="Epoxide_hydrolase"/>
</dbReference>
<sequence>MSSSTEIQPFHIDIPQSELADLRRRLAETRWPAELPGPARSRGVPVEEIRELARYWGSEFDWRAAERRLNEVPQYRTEIDGVAVHFLHVRSADPDAIPLVLNHGWPNSVAEFTDLIGLLTEPEDPAAQAFHVVAPSVPGFGCSDAPRETGWTVERVASMWARLMARLGYDRYLVQGGDLGSYVATALADAASEHVAGLYITGGLGFPTEADVPELTEAEHAAYTAMMAADWVTGVDHHALLRSAPQTFDFGWSDSPVAALAWMWQKFHDFSAAGPLADAIDRDAFLTNLSIYWFTRSFGTSAWPYYDSIGFAWPRGSAAVPTGVYSGPPGVRRLAERTAKIAHWPADNPAGHHFIAMDRPDAYAADLRRFVAASSR</sequence>
<dbReference type="AlphaFoldDB" id="A0A7G1KVL4"/>
<organism evidence="6 7">
    <name type="scientific">Nocardia wallacei</name>
    <dbReference type="NCBI Taxonomy" id="480035"/>
    <lineage>
        <taxon>Bacteria</taxon>
        <taxon>Bacillati</taxon>
        <taxon>Actinomycetota</taxon>
        <taxon>Actinomycetes</taxon>
        <taxon>Mycobacteriales</taxon>
        <taxon>Nocardiaceae</taxon>
        <taxon>Nocardia</taxon>
    </lineage>
</organism>
<dbReference type="InterPro" id="IPR010497">
    <property type="entry name" value="Epoxide_hydro_N"/>
</dbReference>
<keyword evidence="3 6" id="KW-0378">Hydrolase</keyword>
<evidence type="ECO:0000256" key="3">
    <source>
        <dbReference type="ARBA" id="ARBA00022801"/>
    </source>
</evidence>
<comment type="similarity">
    <text evidence="1">Belongs to the peptidase S33 family.</text>
</comment>
<dbReference type="GO" id="GO:0004301">
    <property type="term" value="F:epoxide hydrolase activity"/>
    <property type="evidence" value="ECO:0007669"/>
    <property type="project" value="TreeGrafter"/>
</dbReference>
<dbReference type="Pfam" id="PF06441">
    <property type="entry name" value="EHN"/>
    <property type="match status" value="1"/>
</dbReference>
<feature type="domain" description="Epoxide hydrolase N-terminal" evidence="5">
    <location>
        <begin position="7"/>
        <end position="112"/>
    </location>
</feature>
<dbReference type="GO" id="GO:0097176">
    <property type="term" value="P:epoxide metabolic process"/>
    <property type="evidence" value="ECO:0007669"/>
    <property type="project" value="TreeGrafter"/>
</dbReference>
<dbReference type="InterPro" id="IPR000639">
    <property type="entry name" value="Epox_hydrolase-like"/>
</dbReference>
<dbReference type="EMBL" id="AP023396">
    <property type="protein sequence ID" value="BCK59300.1"/>
    <property type="molecule type" value="Genomic_DNA"/>
</dbReference>
<accession>A0A7G1KVL4</accession>
<evidence type="ECO:0000313" key="7">
    <source>
        <dbReference type="Proteomes" id="UP000516173"/>
    </source>
</evidence>
<keyword evidence="7" id="KW-1185">Reference proteome</keyword>
<dbReference type="Proteomes" id="UP000516173">
    <property type="component" value="Chromosome"/>
</dbReference>
<evidence type="ECO:0000256" key="4">
    <source>
        <dbReference type="PIRSR" id="PIRSR001112-1"/>
    </source>
</evidence>
<dbReference type="KEGG" id="nwl:NWFMUON74_70720"/>
<dbReference type="SUPFAM" id="SSF53474">
    <property type="entry name" value="alpha/beta-Hydrolases"/>
    <property type="match status" value="1"/>
</dbReference>
<dbReference type="RefSeq" id="WP_187685902.1">
    <property type="nucleotide sequence ID" value="NZ_AP023396.1"/>
</dbReference>
<reference evidence="6 7" key="1">
    <citation type="submission" date="2020-08" db="EMBL/GenBank/DDBJ databases">
        <title>Genome Sequencing of Nocardia wallacei strain FMUON74 and assembly.</title>
        <authorList>
            <person name="Toyokawa M."/>
            <person name="Uesaka K."/>
        </authorList>
    </citation>
    <scope>NUCLEOTIDE SEQUENCE [LARGE SCALE GENOMIC DNA]</scope>
    <source>
        <strain evidence="6 7">FMUON74</strain>
    </source>
</reference>
<feature type="active site" description="Proton donor" evidence="4">
    <location>
        <position position="305"/>
    </location>
</feature>
<dbReference type="PIRSF" id="PIRSF001112">
    <property type="entry name" value="Epoxide_hydrolase"/>
    <property type="match status" value="1"/>
</dbReference>
<feature type="active site" description="Nucleophile" evidence="4">
    <location>
        <position position="178"/>
    </location>
</feature>
<name>A0A7G1KVL4_9NOCA</name>